<dbReference type="InterPro" id="IPR007627">
    <property type="entry name" value="RNA_pol_sigma70_r2"/>
</dbReference>
<dbReference type="SUPFAM" id="SSF88659">
    <property type="entry name" value="Sigma3 and sigma4 domains of RNA polymerase sigma factors"/>
    <property type="match status" value="1"/>
</dbReference>
<comment type="similarity">
    <text evidence="1">Belongs to the sigma-70 factor family. ECF subfamily.</text>
</comment>
<accession>A0A517XYB2</accession>
<dbReference type="PANTHER" id="PTHR43133:SF51">
    <property type="entry name" value="RNA POLYMERASE SIGMA FACTOR"/>
    <property type="match status" value="1"/>
</dbReference>
<evidence type="ECO:0000313" key="9">
    <source>
        <dbReference type="Proteomes" id="UP000319576"/>
    </source>
</evidence>
<dbReference type="InterPro" id="IPR014284">
    <property type="entry name" value="RNA_pol_sigma-70_dom"/>
</dbReference>
<dbReference type="InterPro" id="IPR039425">
    <property type="entry name" value="RNA_pol_sigma-70-like"/>
</dbReference>
<protein>
    <submittedName>
        <fullName evidence="8">ECF RNA polymerase sigma factor SigE</fullName>
    </submittedName>
</protein>
<dbReference type="CDD" id="cd06171">
    <property type="entry name" value="Sigma70_r4"/>
    <property type="match status" value="1"/>
</dbReference>
<keyword evidence="9" id="KW-1185">Reference proteome</keyword>
<dbReference type="OrthoDB" id="279325at2"/>
<feature type="domain" description="RNA polymerase sigma-70 region 2" evidence="6">
    <location>
        <begin position="39"/>
        <end position="106"/>
    </location>
</feature>
<evidence type="ECO:0000256" key="5">
    <source>
        <dbReference type="SAM" id="MobiDB-lite"/>
    </source>
</evidence>
<dbReference type="SUPFAM" id="SSF69322">
    <property type="entry name" value="Tricorn protease domain 2"/>
    <property type="match status" value="1"/>
</dbReference>
<dbReference type="InterPro" id="IPR013249">
    <property type="entry name" value="RNA_pol_sigma70_r4_t2"/>
</dbReference>
<evidence type="ECO:0000256" key="4">
    <source>
        <dbReference type="ARBA" id="ARBA00023163"/>
    </source>
</evidence>
<dbReference type="Pfam" id="PF04542">
    <property type="entry name" value="Sigma70_r2"/>
    <property type="match status" value="1"/>
</dbReference>
<evidence type="ECO:0000259" key="6">
    <source>
        <dbReference type="Pfam" id="PF04542"/>
    </source>
</evidence>
<keyword evidence="3" id="KW-0731">Sigma factor</keyword>
<keyword evidence="4" id="KW-0804">Transcription</keyword>
<dbReference type="Pfam" id="PF08281">
    <property type="entry name" value="Sigma70_r4_2"/>
    <property type="match status" value="1"/>
</dbReference>
<dbReference type="InterPro" id="IPR013325">
    <property type="entry name" value="RNA_pol_sigma_r2"/>
</dbReference>
<dbReference type="GO" id="GO:0003677">
    <property type="term" value="F:DNA binding"/>
    <property type="evidence" value="ECO:0007669"/>
    <property type="project" value="InterPro"/>
</dbReference>
<dbReference type="SUPFAM" id="SSF88946">
    <property type="entry name" value="Sigma2 domain of RNA polymerase sigma factors"/>
    <property type="match status" value="1"/>
</dbReference>
<dbReference type="AlphaFoldDB" id="A0A517XYB2"/>
<proteinExistence type="inferred from homology"/>
<dbReference type="Gene3D" id="2.130.10.10">
    <property type="entry name" value="YVTN repeat-like/Quinoprotein amine dehydrogenase"/>
    <property type="match status" value="1"/>
</dbReference>
<sequence>MSATRPGQLLRRLAPPDPDDGPLLARFAADRDPAAFAALVRRHGPLVLAVCRRVCGHPQDAEDAFQAVFLVLARKAGGLRDPGRLGNWLYGVAAKVASRARRAAARRRVREVQAVDPPDPAAPDVAPPADIGPALHEELAALPAHYREPIVLCDLQGASRAEAARALGVPEGTLSSRLANGRKKLAERLTRRGVALSAVGVPAVVAEGRAAVPEALVQHTCGVVAAWAAGAAVPASVLRLAAGGFPVRTVLLGGVLALSLVAGVVIAGSGPNPAAVPNPAPSVVAAAEEPQQPPAEAKGPKAKAAAVGAPRLQEALDLPVRNGRRVVWSPAGDRFVVTFPPEPGPGAVAAPGGEWTGEALMVIDFAGPKGPHVYGTTNGHDPERFAGFTPDGKELLLVRREQGLVSGRHLASFYVFGNIGRPGPGGLLGGPPVEPEGAEGGAGPAGPALSLVPSPKRFPLDNEQTDDFAFAADGKSYTTLVMTRRDDRNIREAEIRRVSTETGKTIESLGGVSGGPFRAVRLTADGKQVVSMKVDGPNPSVARLTVGTENRWYVGSDIEQVENSGTDPLLVASRDGGRVLFGCGVSKLVLVAPTAEKLLPALEGVDLVDATRMTAAFSGDGRLLAASYVRFEKRELPPRKGGFPGLPPTELKAGEPRFAVWDTTTGKVIRSWPGRVTALAFHPSRPVLAVLEPNGAQTRLGLWDFAAE</sequence>
<reference evidence="8 9" key="1">
    <citation type="submission" date="2019-02" db="EMBL/GenBank/DDBJ databases">
        <title>Deep-cultivation of Planctomycetes and their phenomic and genomic characterization uncovers novel biology.</title>
        <authorList>
            <person name="Wiegand S."/>
            <person name="Jogler M."/>
            <person name="Boedeker C."/>
            <person name="Pinto D."/>
            <person name="Vollmers J."/>
            <person name="Rivas-Marin E."/>
            <person name="Kohn T."/>
            <person name="Peeters S.H."/>
            <person name="Heuer A."/>
            <person name="Rast P."/>
            <person name="Oberbeckmann S."/>
            <person name="Bunk B."/>
            <person name="Jeske O."/>
            <person name="Meyerdierks A."/>
            <person name="Storesund J.E."/>
            <person name="Kallscheuer N."/>
            <person name="Luecker S."/>
            <person name="Lage O.M."/>
            <person name="Pohl T."/>
            <person name="Merkel B.J."/>
            <person name="Hornburger P."/>
            <person name="Mueller R.-W."/>
            <person name="Bruemmer F."/>
            <person name="Labrenz M."/>
            <person name="Spormann A.M."/>
            <person name="Op den Camp H."/>
            <person name="Overmann J."/>
            <person name="Amann R."/>
            <person name="Jetten M.S.M."/>
            <person name="Mascher T."/>
            <person name="Medema M.H."/>
            <person name="Devos D.P."/>
            <person name="Kaster A.-K."/>
            <person name="Ovreas L."/>
            <person name="Rohde M."/>
            <person name="Galperin M.Y."/>
            <person name="Jogler C."/>
        </authorList>
    </citation>
    <scope>NUCLEOTIDE SEQUENCE [LARGE SCALE GENOMIC DNA]</scope>
    <source>
        <strain evidence="8 9">ETA_A1</strain>
    </source>
</reference>
<dbReference type="NCBIfam" id="TIGR02937">
    <property type="entry name" value="sigma70-ECF"/>
    <property type="match status" value="1"/>
</dbReference>
<feature type="region of interest" description="Disordered" evidence="5">
    <location>
        <begin position="426"/>
        <end position="448"/>
    </location>
</feature>
<evidence type="ECO:0000313" key="8">
    <source>
        <dbReference type="EMBL" id="QDU22473.1"/>
    </source>
</evidence>
<organism evidence="8 9">
    <name type="scientific">Urbifossiella limnaea</name>
    <dbReference type="NCBI Taxonomy" id="2528023"/>
    <lineage>
        <taxon>Bacteria</taxon>
        <taxon>Pseudomonadati</taxon>
        <taxon>Planctomycetota</taxon>
        <taxon>Planctomycetia</taxon>
        <taxon>Gemmatales</taxon>
        <taxon>Gemmataceae</taxon>
        <taxon>Urbifossiella</taxon>
    </lineage>
</organism>
<dbReference type="EMBL" id="CP036273">
    <property type="protein sequence ID" value="QDU22473.1"/>
    <property type="molecule type" value="Genomic_DNA"/>
</dbReference>
<evidence type="ECO:0000256" key="3">
    <source>
        <dbReference type="ARBA" id="ARBA00023082"/>
    </source>
</evidence>
<dbReference type="InterPro" id="IPR015943">
    <property type="entry name" value="WD40/YVTN_repeat-like_dom_sf"/>
</dbReference>
<name>A0A517XYB2_9BACT</name>
<gene>
    <name evidence="8" type="primary">sigE_13</name>
    <name evidence="8" type="ORF">ETAA1_44530</name>
</gene>
<dbReference type="Proteomes" id="UP000319576">
    <property type="component" value="Chromosome"/>
</dbReference>
<feature type="domain" description="RNA polymerase sigma factor 70 region 4 type 2" evidence="7">
    <location>
        <begin position="134"/>
        <end position="185"/>
    </location>
</feature>
<dbReference type="InterPro" id="IPR013324">
    <property type="entry name" value="RNA_pol_sigma_r3/r4-like"/>
</dbReference>
<dbReference type="KEGG" id="uli:ETAA1_44530"/>
<dbReference type="GO" id="GO:0006352">
    <property type="term" value="P:DNA-templated transcription initiation"/>
    <property type="evidence" value="ECO:0007669"/>
    <property type="project" value="InterPro"/>
</dbReference>
<dbReference type="Gene3D" id="1.10.10.10">
    <property type="entry name" value="Winged helix-like DNA-binding domain superfamily/Winged helix DNA-binding domain"/>
    <property type="match status" value="1"/>
</dbReference>
<dbReference type="Gene3D" id="1.10.1740.10">
    <property type="match status" value="1"/>
</dbReference>
<dbReference type="InterPro" id="IPR036388">
    <property type="entry name" value="WH-like_DNA-bd_sf"/>
</dbReference>
<evidence type="ECO:0000259" key="7">
    <source>
        <dbReference type="Pfam" id="PF08281"/>
    </source>
</evidence>
<keyword evidence="2" id="KW-0805">Transcription regulation</keyword>
<dbReference type="GO" id="GO:0016987">
    <property type="term" value="F:sigma factor activity"/>
    <property type="evidence" value="ECO:0007669"/>
    <property type="project" value="UniProtKB-KW"/>
</dbReference>
<evidence type="ECO:0000256" key="2">
    <source>
        <dbReference type="ARBA" id="ARBA00023015"/>
    </source>
</evidence>
<dbReference type="PANTHER" id="PTHR43133">
    <property type="entry name" value="RNA POLYMERASE ECF-TYPE SIGMA FACTO"/>
    <property type="match status" value="1"/>
</dbReference>
<dbReference type="RefSeq" id="WP_145242234.1">
    <property type="nucleotide sequence ID" value="NZ_CP036273.1"/>
</dbReference>
<evidence type="ECO:0000256" key="1">
    <source>
        <dbReference type="ARBA" id="ARBA00010641"/>
    </source>
</evidence>